<dbReference type="RefSeq" id="WP_119548203.1">
    <property type="nucleotide sequence ID" value="NZ_QXIR01000022.1"/>
</dbReference>
<evidence type="ECO:0000313" key="2">
    <source>
        <dbReference type="EMBL" id="RIW31349.1"/>
    </source>
</evidence>
<feature type="chain" id="PRO_5039444354" evidence="1">
    <location>
        <begin position="23"/>
        <end position="177"/>
    </location>
</feature>
<comment type="caution">
    <text evidence="2">The sequence shown here is derived from an EMBL/GenBank/DDBJ whole genome shotgun (WGS) entry which is preliminary data.</text>
</comment>
<dbReference type="Pfam" id="PF11518">
    <property type="entry name" value="DUF3221"/>
    <property type="match status" value="1"/>
</dbReference>
<feature type="signal peptide" evidence="1">
    <location>
        <begin position="1"/>
        <end position="22"/>
    </location>
</feature>
<proteinExistence type="predicted"/>
<dbReference type="PROSITE" id="PS51257">
    <property type="entry name" value="PROKAR_LIPOPROTEIN"/>
    <property type="match status" value="1"/>
</dbReference>
<dbReference type="InterPro" id="IPR021598">
    <property type="entry name" value="DUF3221"/>
</dbReference>
<reference evidence="2 3" key="1">
    <citation type="submission" date="2018-09" db="EMBL/GenBank/DDBJ databases">
        <title>Bacillus saliacetes sp. nov., isolated from Thai shrimp paste (Ka-pi).</title>
        <authorList>
            <person name="Daroonpunt R."/>
            <person name="Tanasupawat S."/>
            <person name="Yiamsombut S."/>
        </authorList>
    </citation>
    <scope>NUCLEOTIDE SEQUENCE [LARGE SCALE GENOMIC DNA]</scope>
    <source>
        <strain evidence="2 3">SKP7-4</strain>
    </source>
</reference>
<organism evidence="2 3">
    <name type="scientific">Bacillus salacetis</name>
    <dbReference type="NCBI Taxonomy" id="2315464"/>
    <lineage>
        <taxon>Bacteria</taxon>
        <taxon>Bacillati</taxon>
        <taxon>Bacillota</taxon>
        <taxon>Bacilli</taxon>
        <taxon>Bacillales</taxon>
        <taxon>Bacillaceae</taxon>
        <taxon>Bacillus</taxon>
    </lineage>
</organism>
<evidence type="ECO:0000313" key="3">
    <source>
        <dbReference type="Proteomes" id="UP000265801"/>
    </source>
</evidence>
<evidence type="ECO:0000256" key="1">
    <source>
        <dbReference type="SAM" id="SignalP"/>
    </source>
</evidence>
<keyword evidence="3" id="KW-1185">Reference proteome</keyword>
<sequence length="177" mass="19830">MRMRIVYLLMFMFLIFAGCSNQNGHEKSVEPQPDPEPGITGYVMDKEGQRILVVSTEAKDFSGNGGMEEFYDAVWASNPQKEVELGEQVKIWFEGGVETSYPGQAAVGKIEIMPSTTPEGAVLSDTEALNRALSKNTFENEIVTAQSIQYDADKDEWTILLKNTDSYEEYPIKVQDK</sequence>
<name>A0A3A1QYS0_9BACI</name>
<dbReference type="Proteomes" id="UP000265801">
    <property type="component" value="Unassembled WGS sequence"/>
</dbReference>
<keyword evidence="1" id="KW-0732">Signal</keyword>
<dbReference type="Gene3D" id="2.40.50.140">
    <property type="entry name" value="Nucleic acid-binding proteins"/>
    <property type="match status" value="1"/>
</dbReference>
<protein>
    <submittedName>
        <fullName evidence="2">DUF3221 domain-containing protein</fullName>
    </submittedName>
</protein>
<gene>
    <name evidence="2" type="ORF">D3H55_15360</name>
</gene>
<dbReference type="OrthoDB" id="2603210at2"/>
<accession>A0A3A1QYS0</accession>
<dbReference type="InterPro" id="IPR012340">
    <property type="entry name" value="NA-bd_OB-fold"/>
</dbReference>
<dbReference type="EMBL" id="QXIR01000022">
    <property type="protein sequence ID" value="RIW31349.1"/>
    <property type="molecule type" value="Genomic_DNA"/>
</dbReference>
<dbReference type="AlphaFoldDB" id="A0A3A1QYS0"/>